<evidence type="ECO:0000256" key="3">
    <source>
        <dbReference type="ARBA" id="ARBA00022676"/>
    </source>
</evidence>
<feature type="transmembrane region" description="Helical" evidence="8">
    <location>
        <begin position="118"/>
        <end position="137"/>
    </location>
</feature>
<feature type="transmembrane region" description="Helical" evidence="8">
    <location>
        <begin position="143"/>
        <end position="173"/>
    </location>
</feature>
<dbReference type="EMBL" id="MHCA01000004">
    <property type="protein sequence ID" value="OGY12905.1"/>
    <property type="molecule type" value="Genomic_DNA"/>
</dbReference>
<keyword evidence="5 8" id="KW-0812">Transmembrane</keyword>
<name>A0A1G1VBY9_9BACT</name>
<dbReference type="GO" id="GO:0009103">
    <property type="term" value="P:lipopolysaccharide biosynthetic process"/>
    <property type="evidence" value="ECO:0007669"/>
    <property type="project" value="UniProtKB-ARBA"/>
</dbReference>
<evidence type="ECO:0000256" key="2">
    <source>
        <dbReference type="ARBA" id="ARBA00022475"/>
    </source>
</evidence>
<comment type="caution">
    <text evidence="10">The sequence shown here is derived from an EMBL/GenBank/DDBJ whole genome shotgun (WGS) entry which is preliminary data.</text>
</comment>
<evidence type="ECO:0000256" key="4">
    <source>
        <dbReference type="ARBA" id="ARBA00022679"/>
    </source>
</evidence>
<protein>
    <recommendedName>
        <fullName evidence="9">Glycosyltransferase RgtA/B/C/D-like domain-containing protein</fullName>
    </recommendedName>
</protein>
<feature type="transmembrane region" description="Helical" evidence="8">
    <location>
        <begin position="185"/>
        <end position="202"/>
    </location>
</feature>
<dbReference type="Proteomes" id="UP000178272">
    <property type="component" value="Unassembled WGS sequence"/>
</dbReference>
<evidence type="ECO:0000256" key="5">
    <source>
        <dbReference type="ARBA" id="ARBA00022692"/>
    </source>
</evidence>
<keyword evidence="4" id="KW-0808">Transferase</keyword>
<keyword evidence="6 8" id="KW-1133">Transmembrane helix</keyword>
<comment type="subcellular location">
    <subcellularLocation>
        <location evidence="1">Cell membrane</location>
        <topology evidence="1">Multi-pass membrane protein</topology>
    </subcellularLocation>
</comment>
<gene>
    <name evidence="10" type="ORF">A3F61_00575</name>
</gene>
<accession>A0A1G1VBY9</accession>
<evidence type="ECO:0000256" key="6">
    <source>
        <dbReference type="ARBA" id="ARBA00022989"/>
    </source>
</evidence>
<dbReference type="PANTHER" id="PTHR33908:SF11">
    <property type="entry name" value="MEMBRANE PROTEIN"/>
    <property type="match status" value="1"/>
</dbReference>
<dbReference type="InterPro" id="IPR038731">
    <property type="entry name" value="RgtA/B/C-like"/>
</dbReference>
<feature type="transmembrane region" description="Helical" evidence="8">
    <location>
        <begin position="253"/>
        <end position="270"/>
    </location>
</feature>
<dbReference type="STRING" id="1797517.A3F61_00575"/>
<dbReference type="GO" id="GO:0016763">
    <property type="term" value="F:pentosyltransferase activity"/>
    <property type="evidence" value="ECO:0007669"/>
    <property type="project" value="TreeGrafter"/>
</dbReference>
<sequence>MALGLVLRVISLNQSLWLDEATSVLAASKLSYSAIIHQFSPGDFHPPAFYLLLKFWIDIFGSSEVAVRSLSVVFGVVTIYLVYSLTHKLFDNATALIAALLLATAPLHIYYSQEARMYVLETLLVVKIMQLVITIVLEKQKLFTWISLFAFSGLLLYTDYLPLAVFFSIGLYLLLFENKILKKHLFGWLGVFIGLVMVYLPWLPVLKLQLAVGTVVKVNAPGWWEVLGKTDIKQLSLVPLKFAIGRITSYNKILYYSLASIPIMLYAITISRSLFDWRKTSLIWLWLMVPLGAFAILGLYLPIFSYFRFLFVLPAFYILAAVGAQSLGKFGRVLIVLLVGCNLAASGIYLANPRFQREDWKQAVEWIEINSQETGAVSIFVTDSQRDPYYYYSKNVPSFGPSGINVNFDKIWLMRYVQPIFDPEDSVRNQVETIGYKKVAERDFNGVTVWEYIR</sequence>
<feature type="transmembrane region" description="Helical" evidence="8">
    <location>
        <begin position="282"/>
        <end position="300"/>
    </location>
</feature>
<evidence type="ECO:0000256" key="1">
    <source>
        <dbReference type="ARBA" id="ARBA00004651"/>
    </source>
</evidence>
<dbReference type="Pfam" id="PF13231">
    <property type="entry name" value="PMT_2"/>
    <property type="match status" value="1"/>
</dbReference>
<reference evidence="10 11" key="1">
    <citation type="journal article" date="2016" name="Nat. Commun.">
        <title>Thousands of microbial genomes shed light on interconnected biogeochemical processes in an aquifer system.</title>
        <authorList>
            <person name="Anantharaman K."/>
            <person name="Brown C.T."/>
            <person name="Hug L.A."/>
            <person name="Sharon I."/>
            <person name="Castelle C.J."/>
            <person name="Probst A.J."/>
            <person name="Thomas B.C."/>
            <person name="Singh A."/>
            <person name="Wilkins M.J."/>
            <person name="Karaoz U."/>
            <person name="Brodie E.L."/>
            <person name="Williams K.H."/>
            <person name="Hubbard S.S."/>
            <person name="Banfield J.F."/>
        </authorList>
    </citation>
    <scope>NUCLEOTIDE SEQUENCE [LARGE SCALE GENOMIC DNA]</scope>
</reference>
<dbReference type="GO" id="GO:0005886">
    <property type="term" value="C:plasma membrane"/>
    <property type="evidence" value="ECO:0007669"/>
    <property type="project" value="UniProtKB-SubCell"/>
</dbReference>
<proteinExistence type="predicted"/>
<dbReference type="PANTHER" id="PTHR33908">
    <property type="entry name" value="MANNOSYLTRANSFERASE YKCB-RELATED"/>
    <property type="match status" value="1"/>
</dbReference>
<keyword evidence="7 8" id="KW-0472">Membrane</keyword>
<evidence type="ECO:0000313" key="11">
    <source>
        <dbReference type="Proteomes" id="UP000178272"/>
    </source>
</evidence>
<feature type="domain" description="Glycosyltransferase RgtA/B/C/D-like" evidence="9">
    <location>
        <begin position="45"/>
        <end position="202"/>
    </location>
</feature>
<keyword evidence="2" id="KW-1003">Cell membrane</keyword>
<evidence type="ECO:0000259" key="9">
    <source>
        <dbReference type="Pfam" id="PF13231"/>
    </source>
</evidence>
<organism evidence="10 11">
    <name type="scientific">Candidatus Blackburnbacteria bacterium RIFCSPHIGHO2_12_FULL_41_13b</name>
    <dbReference type="NCBI Taxonomy" id="1797517"/>
    <lineage>
        <taxon>Bacteria</taxon>
        <taxon>Candidatus Blackburniibacteriota</taxon>
    </lineage>
</organism>
<feature type="transmembrane region" description="Helical" evidence="8">
    <location>
        <begin position="89"/>
        <end position="111"/>
    </location>
</feature>
<dbReference type="InterPro" id="IPR050297">
    <property type="entry name" value="LipidA_mod_glycosyltrf_83"/>
</dbReference>
<feature type="transmembrane region" description="Helical" evidence="8">
    <location>
        <begin position="331"/>
        <end position="351"/>
    </location>
</feature>
<feature type="transmembrane region" description="Helical" evidence="8">
    <location>
        <begin position="65"/>
        <end position="83"/>
    </location>
</feature>
<evidence type="ECO:0000313" key="10">
    <source>
        <dbReference type="EMBL" id="OGY12905.1"/>
    </source>
</evidence>
<evidence type="ECO:0000256" key="7">
    <source>
        <dbReference type="ARBA" id="ARBA00023136"/>
    </source>
</evidence>
<evidence type="ECO:0000256" key="8">
    <source>
        <dbReference type="SAM" id="Phobius"/>
    </source>
</evidence>
<dbReference type="AlphaFoldDB" id="A0A1G1VBY9"/>
<keyword evidence="3" id="KW-0328">Glycosyltransferase</keyword>